<evidence type="ECO:0000313" key="2">
    <source>
        <dbReference type="EMBL" id="THV04162.1"/>
    </source>
</evidence>
<proteinExistence type="predicted"/>
<reference evidence="2 3" key="1">
    <citation type="journal article" date="2019" name="Nat. Ecol. Evol.">
        <title>Megaphylogeny resolves global patterns of mushroom evolution.</title>
        <authorList>
            <person name="Varga T."/>
            <person name="Krizsan K."/>
            <person name="Foldi C."/>
            <person name="Dima B."/>
            <person name="Sanchez-Garcia M."/>
            <person name="Sanchez-Ramirez S."/>
            <person name="Szollosi G.J."/>
            <person name="Szarkandi J.G."/>
            <person name="Papp V."/>
            <person name="Albert L."/>
            <person name="Andreopoulos W."/>
            <person name="Angelini C."/>
            <person name="Antonin V."/>
            <person name="Barry K.W."/>
            <person name="Bougher N.L."/>
            <person name="Buchanan P."/>
            <person name="Buyck B."/>
            <person name="Bense V."/>
            <person name="Catcheside P."/>
            <person name="Chovatia M."/>
            <person name="Cooper J."/>
            <person name="Damon W."/>
            <person name="Desjardin D."/>
            <person name="Finy P."/>
            <person name="Geml J."/>
            <person name="Haridas S."/>
            <person name="Hughes K."/>
            <person name="Justo A."/>
            <person name="Karasinski D."/>
            <person name="Kautmanova I."/>
            <person name="Kiss B."/>
            <person name="Kocsube S."/>
            <person name="Kotiranta H."/>
            <person name="LaButti K.M."/>
            <person name="Lechner B.E."/>
            <person name="Liimatainen K."/>
            <person name="Lipzen A."/>
            <person name="Lukacs Z."/>
            <person name="Mihaltcheva S."/>
            <person name="Morgado L.N."/>
            <person name="Niskanen T."/>
            <person name="Noordeloos M.E."/>
            <person name="Ohm R.A."/>
            <person name="Ortiz-Santana B."/>
            <person name="Ovrebo C."/>
            <person name="Racz N."/>
            <person name="Riley R."/>
            <person name="Savchenko A."/>
            <person name="Shiryaev A."/>
            <person name="Soop K."/>
            <person name="Spirin V."/>
            <person name="Szebenyi C."/>
            <person name="Tomsovsky M."/>
            <person name="Tulloss R.E."/>
            <person name="Uehling J."/>
            <person name="Grigoriev I.V."/>
            <person name="Vagvolgyi C."/>
            <person name="Papp T."/>
            <person name="Martin F.M."/>
            <person name="Miettinen O."/>
            <person name="Hibbett D.S."/>
            <person name="Nagy L.G."/>
        </authorList>
    </citation>
    <scope>NUCLEOTIDE SEQUENCE [LARGE SCALE GENOMIC DNA]</scope>
    <source>
        <strain evidence="2 3">CBS 962.96</strain>
    </source>
</reference>
<name>A0A4S8MN01_DENBC</name>
<dbReference type="Proteomes" id="UP000297245">
    <property type="component" value="Unassembled WGS sequence"/>
</dbReference>
<dbReference type="EMBL" id="ML179059">
    <property type="protein sequence ID" value="THV04162.1"/>
    <property type="molecule type" value="Genomic_DNA"/>
</dbReference>
<evidence type="ECO:0000313" key="3">
    <source>
        <dbReference type="Proteomes" id="UP000297245"/>
    </source>
</evidence>
<protein>
    <submittedName>
        <fullName evidence="2">Uncharacterized protein</fullName>
    </submittedName>
</protein>
<dbReference type="AlphaFoldDB" id="A0A4S8MN01"/>
<organism evidence="2 3">
    <name type="scientific">Dendrothele bispora (strain CBS 962.96)</name>
    <dbReference type="NCBI Taxonomy" id="1314807"/>
    <lineage>
        <taxon>Eukaryota</taxon>
        <taxon>Fungi</taxon>
        <taxon>Dikarya</taxon>
        <taxon>Basidiomycota</taxon>
        <taxon>Agaricomycotina</taxon>
        <taxon>Agaricomycetes</taxon>
        <taxon>Agaricomycetidae</taxon>
        <taxon>Agaricales</taxon>
        <taxon>Agaricales incertae sedis</taxon>
        <taxon>Dendrothele</taxon>
    </lineage>
</organism>
<evidence type="ECO:0000256" key="1">
    <source>
        <dbReference type="SAM" id="MobiDB-lite"/>
    </source>
</evidence>
<feature type="region of interest" description="Disordered" evidence="1">
    <location>
        <begin position="1"/>
        <end position="23"/>
    </location>
</feature>
<dbReference type="OrthoDB" id="3269380at2759"/>
<sequence>MSPISPGLPMDGSGGVGGPGGATTVTTEMEVVLLLQELEVEEFHYRCHPCRHFRLHWRLLQSIPSWDTLTSLMLSGFDIGVEEPEGGVGCTTPVMLFSNAGTSEPDDEAFTGTGNISNIGGRDGWPLNPTISPLISPASLSALGALGGNGAGSSGGAGAGNRLGAVGGLTATPLVGGLLRGLEVFKSYITHGSYNFALPKDLEHVQVLLERKRKDRAVHIGYCWLYQQYWW</sequence>
<feature type="compositionally biased region" description="Gly residues" evidence="1">
    <location>
        <begin position="12"/>
        <end position="21"/>
    </location>
</feature>
<accession>A0A4S8MN01</accession>
<keyword evidence="3" id="KW-1185">Reference proteome</keyword>
<gene>
    <name evidence="2" type="ORF">K435DRAFT_791189</name>
</gene>